<evidence type="ECO:0000313" key="2">
    <source>
        <dbReference type="EMBL" id="MCI89058.1"/>
    </source>
</evidence>
<comment type="caution">
    <text evidence="2">The sequence shown here is derived from an EMBL/GenBank/DDBJ whole genome shotgun (WGS) entry which is preliminary data.</text>
</comment>
<accession>A0A392VKY0</accession>
<dbReference type="Proteomes" id="UP000265520">
    <property type="component" value="Unassembled WGS sequence"/>
</dbReference>
<reference evidence="2 3" key="1">
    <citation type="journal article" date="2018" name="Front. Plant Sci.">
        <title>Red Clover (Trifolium pratense) and Zigzag Clover (T. medium) - A Picture of Genomic Similarities and Differences.</title>
        <authorList>
            <person name="Dluhosova J."/>
            <person name="Istvanek J."/>
            <person name="Nedelnik J."/>
            <person name="Repkova J."/>
        </authorList>
    </citation>
    <scope>NUCLEOTIDE SEQUENCE [LARGE SCALE GENOMIC DNA]</scope>
    <source>
        <strain evidence="3">cv. 10/8</strain>
        <tissue evidence="2">Leaf</tissue>
    </source>
</reference>
<name>A0A392VKY0_9FABA</name>
<proteinExistence type="predicted"/>
<evidence type="ECO:0000313" key="3">
    <source>
        <dbReference type="Proteomes" id="UP000265520"/>
    </source>
</evidence>
<organism evidence="2 3">
    <name type="scientific">Trifolium medium</name>
    <dbReference type="NCBI Taxonomy" id="97028"/>
    <lineage>
        <taxon>Eukaryota</taxon>
        <taxon>Viridiplantae</taxon>
        <taxon>Streptophyta</taxon>
        <taxon>Embryophyta</taxon>
        <taxon>Tracheophyta</taxon>
        <taxon>Spermatophyta</taxon>
        <taxon>Magnoliopsida</taxon>
        <taxon>eudicotyledons</taxon>
        <taxon>Gunneridae</taxon>
        <taxon>Pentapetalae</taxon>
        <taxon>rosids</taxon>
        <taxon>fabids</taxon>
        <taxon>Fabales</taxon>
        <taxon>Fabaceae</taxon>
        <taxon>Papilionoideae</taxon>
        <taxon>50 kb inversion clade</taxon>
        <taxon>NPAAA clade</taxon>
        <taxon>Hologalegina</taxon>
        <taxon>IRL clade</taxon>
        <taxon>Trifolieae</taxon>
        <taxon>Trifolium</taxon>
    </lineage>
</organism>
<dbReference type="EMBL" id="LXQA011209066">
    <property type="protein sequence ID" value="MCI89058.1"/>
    <property type="molecule type" value="Genomic_DNA"/>
</dbReference>
<protein>
    <submittedName>
        <fullName evidence="2">Uncharacterized protein</fullName>
    </submittedName>
</protein>
<keyword evidence="3" id="KW-1185">Reference proteome</keyword>
<dbReference type="AlphaFoldDB" id="A0A392VKY0"/>
<feature type="non-terminal residue" evidence="2">
    <location>
        <position position="32"/>
    </location>
</feature>
<sequence length="32" mass="3870">MEERVDEEPFEPRGQSYEEAVEHETKIYTPDE</sequence>
<feature type="region of interest" description="Disordered" evidence="1">
    <location>
        <begin position="1"/>
        <end position="32"/>
    </location>
</feature>
<evidence type="ECO:0000256" key="1">
    <source>
        <dbReference type="SAM" id="MobiDB-lite"/>
    </source>
</evidence>